<keyword evidence="4 6" id="KW-0807">Transducer</keyword>
<comment type="subcellular location">
    <subcellularLocation>
        <location evidence="1">Cell membrane</location>
    </subcellularLocation>
</comment>
<feature type="transmembrane region" description="Helical" evidence="8">
    <location>
        <begin position="188"/>
        <end position="210"/>
    </location>
</feature>
<dbReference type="CDD" id="cd06225">
    <property type="entry name" value="HAMP"/>
    <property type="match status" value="1"/>
</dbReference>
<dbReference type="PANTHER" id="PTHR32089:SF112">
    <property type="entry name" value="LYSOZYME-LIKE PROTEIN-RELATED"/>
    <property type="match status" value="1"/>
</dbReference>
<evidence type="ECO:0000256" key="3">
    <source>
        <dbReference type="ARBA" id="ARBA00023136"/>
    </source>
</evidence>
<dbReference type="EMBL" id="JNVC02000001">
    <property type="protein sequence ID" value="KEZ53933.1"/>
    <property type="molecule type" value="Genomic_DNA"/>
</dbReference>
<keyword evidence="8" id="KW-1133">Transmembrane helix</keyword>
<evidence type="ECO:0000313" key="12">
    <source>
        <dbReference type="Proteomes" id="UP000028549"/>
    </source>
</evidence>
<dbReference type="SMART" id="SM00283">
    <property type="entry name" value="MA"/>
    <property type="match status" value="1"/>
</dbReference>
<dbReference type="Pfam" id="PF00015">
    <property type="entry name" value="MCPsignal"/>
    <property type="match status" value="1"/>
</dbReference>
<evidence type="ECO:0000313" key="11">
    <source>
        <dbReference type="EMBL" id="KEZ53933.1"/>
    </source>
</evidence>
<comment type="caution">
    <text evidence="11">The sequence shown here is derived from an EMBL/GenBank/DDBJ whole genome shotgun (WGS) entry which is preliminary data.</text>
</comment>
<keyword evidence="7" id="KW-0175">Coiled coil</keyword>
<evidence type="ECO:0008006" key="13">
    <source>
        <dbReference type="Google" id="ProtNLM"/>
    </source>
</evidence>
<evidence type="ECO:0000256" key="7">
    <source>
        <dbReference type="SAM" id="Coils"/>
    </source>
</evidence>
<dbReference type="GO" id="GO:0007165">
    <property type="term" value="P:signal transduction"/>
    <property type="evidence" value="ECO:0007669"/>
    <property type="project" value="UniProtKB-KW"/>
</dbReference>
<evidence type="ECO:0000256" key="4">
    <source>
        <dbReference type="ARBA" id="ARBA00023224"/>
    </source>
</evidence>
<gene>
    <name evidence="11" type="ORF">GS18_0203060</name>
</gene>
<keyword evidence="2" id="KW-1003">Cell membrane</keyword>
<evidence type="ECO:0000259" key="10">
    <source>
        <dbReference type="PROSITE" id="PS50885"/>
    </source>
</evidence>
<dbReference type="Gene3D" id="1.10.287.950">
    <property type="entry name" value="Methyl-accepting chemotaxis protein"/>
    <property type="match status" value="1"/>
</dbReference>
<dbReference type="PROSITE" id="PS50885">
    <property type="entry name" value="HAMP"/>
    <property type="match status" value="1"/>
</dbReference>
<protein>
    <recommendedName>
        <fullName evidence="13">Chemotaxis protein</fullName>
    </recommendedName>
</protein>
<dbReference type="GO" id="GO:0005886">
    <property type="term" value="C:plasma membrane"/>
    <property type="evidence" value="ECO:0007669"/>
    <property type="project" value="UniProtKB-SubCell"/>
</dbReference>
<dbReference type="AlphaFoldDB" id="A0A084H2X1"/>
<dbReference type="InterPro" id="IPR003660">
    <property type="entry name" value="HAMP_dom"/>
</dbReference>
<feature type="domain" description="Methyl-accepting transducer" evidence="9">
    <location>
        <begin position="284"/>
        <end position="534"/>
    </location>
</feature>
<dbReference type="OrthoDB" id="9804712at2"/>
<evidence type="ECO:0000256" key="5">
    <source>
        <dbReference type="ARBA" id="ARBA00029447"/>
    </source>
</evidence>
<evidence type="ECO:0000259" key="9">
    <source>
        <dbReference type="PROSITE" id="PS50111"/>
    </source>
</evidence>
<dbReference type="InterPro" id="IPR004089">
    <property type="entry name" value="MCPsignal_dom"/>
</dbReference>
<comment type="similarity">
    <text evidence="5">Belongs to the methyl-accepting chemotaxis (MCP) protein family.</text>
</comment>
<sequence length="570" mass="62841">MKKAVMFWRNIKIGWKFSFSVMMCILLFAISMMVTFAQLSRVDGHISEMDKLSTSASTITEMGSIFRSMDIAIADYIINPTDENKENYLEKRKKLLDAGDKSKKEFNDPEETALYLKMIQNDKMLNDLFYITIMPAVEQNNSQTLSQARERANVLRDETITALYELRDLKNKERTDAAEDSRSSMEQIAFTLLLALVVSIVLSAAITFVVQRMIIRHFNRVIRFSHEISAGNLAAQDLEYGGRDEIGQLTASQNELKSKMNNMVRQIKKASEELQVRSRELNKASGEVNEGSQHVSATMQELAAGSSAQSNASSDIASQMDDFSRQLEKANEEGAFMRKSSNEVMHLVSQGSVQMNSSSARMNDIMGVMNTSAAEVMNLDGKTKEIAALVTVIEQIAEQTNLLSLNAAIEAARVGEHGKGFAVVADEVRKLAVGVSASVSDITRIVEDFRNVSKNVAATLNSGQLRVKDSASSIKQTGESFEMITKSIRKLDEKIANVDDYLKTIAGGMVLVNRAAEEVAAVSEESAAGIEEVSASVHQSSENIREVAASSDRLKDLSDELSKLVGEFQV</sequence>
<keyword evidence="8" id="KW-0812">Transmembrane</keyword>
<dbReference type="STRING" id="246786.GS18_0203060"/>
<dbReference type="PANTHER" id="PTHR32089">
    <property type="entry name" value="METHYL-ACCEPTING CHEMOTAXIS PROTEIN MCPB"/>
    <property type="match status" value="1"/>
</dbReference>
<dbReference type="RefSeq" id="WP_029281672.1">
    <property type="nucleotide sequence ID" value="NZ_CP176757.1"/>
</dbReference>
<feature type="coiled-coil region" evidence="7">
    <location>
        <begin position="253"/>
        <end position="287"/>
    </location>
</feature>
<feature type="domain" description="HAMP" evidence="10">
    <location>
        <begin position="212"/>
        <end position="265"/>
    </location>
</feature>
<accession>A0A084H2X1</accession>
<evidence type="ECO:0000256" key="8">
    <source>
        <dbReference type="SAM" id="Phobius"/>
    </source>
</evidence>
<evidence type="ECO:0000256" key="2">
    <source>
        <dbReference type="ARBA" id="ARBA00022475"/>
    </source>
</evidence>
<keyword evidence="12" id="KW-1185">Reference proteome</keyword>
<evidence type="ECO:0000256" key="1">
    <source>
        <dbReference type="ARBA" id="ARBA00004236"/>
    </source>
</evidence>
<proteinExistence type="inferred from homology"/>
<dbReference type="SUPFAM" id="SSF58104">
    <property type="entry name" value="Methyl-accepting chemotaxis protein (MCP) signaling domain"/>
    <property type="match status" value="1"/>
</dbReference>
<dbReference type="Proteomes" id="UP000028549">
    <property type="component" value="Unassembled WGS sequence"/>
</dbReference>
<dbReference type="PROSITE" id="PS50111">
    <property type="entry name" value="CHEMOTAXIS_TRANSDUC_2"/>
    <property type="match status" value="1"/>
</dbReference>
<organism evidence="11 12">
    <name type="scientific">Metabacillus indicus</name>
    <name type="common">Bacillus indicus</name>
    <dbReference type="NCBI Taxonomy" id="246786"/>
    <lineage>
        <taxon>Bacteria</taxon>
        <taxon>Bacillati</taxon>
        <taxon>Bacillota</taxon>
        <taxon>Bacilli</taxon>
        <taxon>Bacillales</taxon>
        <taxon>Bacillaceae</taxon>
        <taxon>Metabacillus</taxon>
    </lineage>
</organism>
<name>A0A084H2X1_METID</name>
<evidence type="ECO:0000256" key="6">
    <source>
        <dbReference type="PROSITE-ProRule" id="PRU00284"/>
    </source>
</evidence>
<keyword evidence="3 8" id="KW-0472">Membrane</keyword>
<reference evidence="11 12" key="1">
    <citation type="journal article" date="2005" name="Int. J. Syst. Evol. Microbiol.">
        <title>Bacillus cibi sp. nov., isolated from jeotgal, a traditional Korean fermented seafood.</title>
        <authorList>
            <person name="Yoon J.H."/>
            <person name="Lee C.H."/>
            <person name="Oh T.K."/>
        </authorList>
    </citation>
    <scope>NUCLEOTIDE SEQUENCE [LARGE SCALE GENOMIC DNA]</scope>
    <source>
        <strain evidence="11 12">DSM 16189</strain>
    </source>
</reference>